<comment type="caution">
    <text evidence="2">The sequence shown here is derived from an EMBL/GenBank/DDBJ whole genome shotgun (WGS) entry which is preliminary data.</text>
</comment>
<dbReference type="PANTHER" id="PTHR21575">
    <property type="entry name" value="PROTEIN HID1"/>
    <property type="match status" value="1"/>
</dbReference>
<dbReference type="PANTHER" id="PTHR21575:SF12">
    <property type="entry name" value="PROTEIN HID1"/>
    <property type="match status" value="1"/>
</dbReference>
<gene>
    <name evidence="2" type="ORF">CJN711_LOCUS5492</name>
</gene>
<protein>
    <recommendedName>
        <fullName evidence="4">Protein HID1</fullName>
    </recommendedName>
</protein>
<feature type="compositionally biased region" description="Low complexity" evidence="1">
    <location>
        <begin position="674"/>
        <end position="691"/>
    </location>
</feature>
<feature type="region of interest" description="Disordered" evidence="1">
    <location>
        <begin position="576"/>
        <end position="597"/>
    </location>
</feature>
<reference evidence="2" key="1">
    <citation type="submission" date="2021-02" db="EMBL/GenBank/DDBJ databases">
        <authorList>
            <person name="Nowell W R."/>
        </authorList>
    </citation>
    <scope>NUCLEOTIDE SEQUENCE</scope>
</reference>
<dbReference type="GO" id="GO:0016020">
    <property type="term" value="C:membrane"/>
    <property type="evidence" value="ECO:0007669"/>
    <property type="project" value="TreeGrafter"/>
</dbReference>
<feature type="compositionally biased region" description="Polar residues" evidence="1">
    <location>
        <begin position="576"/>
        <end position="588"/>
    </location>
</feature>
<dbReference type="GO" id="GO:0000138">
    <property type="term" value="C:Golgi trans cisterna"/>
    <property type="evidence" value="ECO:0007669"/>
    <property type="project" value="TreeGrafter"/>
</dbReference>
<accession>A0A814LNI4</accession>
<dbReference type="Proteomes" id="UP000663855">
    <property type="component" value="Unassembled WGS sequence"/>
</dbReference>
<evidence type="ECO:0000256" key="1">
    <source>
        <dbReference type="SAM" id="MobiDB-lite"/>
    </source>
</evidence>
<dbReference type="EMBL" id="CAJNOV010001558">
    <property type="protein sequence ID" value="CAF1066589.1"/>
    <property type="molecule type" value="Genomic_DNA"/>
</dbReference>
<proteinExistence type="predicted"/>
<dbReference type="GO" id="GO:0005797">
    <property type="term" value="C:Golgi medial cisterna"/>
    <property type="evidence" value="ECO:0007669"/>
    <property type="project" value="TreeGrafter"/>
</dbReference>
<feature type="region of interest" description="Disordered" evidence="1">
    <location>
        <begin position="654"/>
        <end position="696"/>
    </location>
</feature>
<dbReference type="AlphaFoldDB" id="A0A814LNI4"/>
<name>A0A814LNI4_9BILA</name>
<feature type="compositionally biased region" description="Polar residues" evidence="1">
    <location>
        <begin position="658"/>
        <end position="673"/>
    </location>
</feature>
<evidence type="ECO:0008006" key="4">
    <source>
        <dbReference type="Google" id="ProtNLM"/>
    </source>
</evidence>
<sequence>MGNTDSKVDFRVAVVQLTSRSQQIEANDESFWDQFWSDKISSVQDIFALVPAAEIRALREELPSNLATLCNKLVDRLQLATEHSCQTQRDQTAAINCVRLLTRLLPYIFEEPEWRGFFWSDIPTGQQQATSNGEYASKPPLAERLLQTLADLLFCPDFTVASKKKKGPENPEDIQTIDSCEYIWEAGVGFSQSPVHVPSNDKNRTEVLKLLLTCFSETIYMTPTLEQHSHANKWLTYFTSGQNRQTLPLFTSLINVVFSYDPVGYLPYNYLLFTDTREPLVEVAAQLLCITLDNSSFLSNDQPSSPASRTFPSLPGDDCPNLFINYLSRIHRDDDFNILLRGFCRLLNNPLIQTYLPGSCKKIGFYQELLILFWKFCDRNKKFLYYVLKSSEVLDLLVPILYFLNDARSDTSKIGLMHIGVFILLLLSGERNFGVRLNKPYVTRIPMDIPVFTGTHADLLIIVFHKVIVSAHQRLQPLYDCLLTIIVNISPYLKTLSMVSSNKLLHLLEAFSSPWFLLAAPDNHHLVFFLLEAFNNLIQYQFDGNANLVYTIIRKRQVFFALSNLATDSPTIAKLSTKNSNAPSTSSKKTVDSSESKQAIFQTPLKSVGDSEPQLNKDFAQQLSLNSAGLLASAVTTTLAETPSIHKMTERTLAASPNMESNQHQRSGTNNEGTAPSSPSASSPSPTAASPMHFHQTDNSLWSPTSEWVQSWKGKLPLQTIMRLLQVLVPQVEKICMDRGLTDESEIIKFLQHGTLVGLLPVPHPILIRKYQPNSGTVMWFRTYMWGVIYLRNVDPPIWYDTDVKLFEIQRV</sequence>
<organism evidence="2 3">
    <name type="scientific">Rotaria magnacalcarata</name>
    <dbReference type="NCBI Taxonomy" id="392030"/>
    <lineage>
        <taxon>Eukaryota</taxon>
        <taxon>Metazoa</taxon>
        <taxon>Spiralia</taxon>
        <taxon>Gnathifera</taxon>
        <taxon>Rotifera</taxon>
        <taxon>Eurotatoria</taxon>
        <taxon>Bdelloidea</taxon>
        <taxon>Philodinida</taxon>
        <taxon>Philodinidae</taxon>
        <taxon>Rotaria</taxon>
    </lineage>
</organism>
<dbReference type="InterPro" id="IPR026705">
    <property type="entry name" value="Hid-1/Ecm30"/>
</dbReference>
<evidence type="ECO:0000313" key="3">
    <source>
        <dbReference type="Proteomes" id="UP000663855"/>
    </source>
</evidence>
<dbReference type="Pfam" id="PF12722">
    <property type="entry name" value="Hid1"/>
    <property type="match status" value="1"/>
</dbReference>
<evidence type="ECO:0000313" key="2">
    <source>
        <dbReference type="EMBL" id="CAF1066589.1"/>
    </source>
</evidence>